<evidence type="ECO:0000313" key="1">
    <source>
        <dbReference type="EMBL" id="TMW66632.1"/>
    </source>
</evidence>
<dbReference type="AlphaFoldDB" id="A0A8K1FP76"/>
<protein>
    <submittedName>
        <fullName evidence="1">Uncharacterized protein</fullName>
    </submittedName>
</protein>
<gene>
    <name evidence="1" type="ORF">Poli38472_014608</name>
</gene>
<dbReference type="EMBL" id="SPLM01000008">
    <property type="protein sequence ID" value="TMW66632.1"/>
    <property type="molecule type" value="Genomic_DNA"/>
</dbReference>
<comment type="caution">
    <text evidence="1">The sequence shown here is derived from an EMBL/GenBank/DDBJ whole genome shotgun (WGS) entry which is preliminary data.</text>
</comment>
<keyword evidence="2" id="KW-1185">Reference proteome</keyword>
<organism evidence="1 2">
    <name type="scientific">Pythium oligandrum</name>
    <name type="common">Mycoparasitic fungus</name>
    <dbReference type="NCBI Taxonomy" id="41045"/>
    <lineage>
        <taxon>Eukaryota</taxon>
        <taxon>Sar</taxon>
        <taxon>Stramenopiles</taxon>
        <taxon>Oomycota</taxon>
        <taxon>Peronosporomycetes</taxon>
        <taxon>Pythiales</taxon>
        <taxon>Pythiaceae</taxon>
        <taxon>Pythium</taxon>
    </lineage>
</organism>
<name>A0A8K1FP76_PYTOL</name>
<dbReference type="Proteomes" id="UP000794436">
    <property type="component" value="Unassembled WGS sequence"/>
</dbReference>
<sequence>MKIELHELCVNADILCAVKKEQKCPMCYSSARKLPEVLRYPNSDNADKIPAEIQMKIRILDAEWETVQKREEDAKKSTARFIDEQLERLDLQRQILTFKQKDVDTEMRFRGIEDRLDGHDVDVSDMRGLIQRAVSDVHDLDSAIRGDVHLSHGASLVGMVMMNVRDVESMHKSLQDAQHKISSLLERVYTLETLRK</sequence>
<reference evidence="1" key="1">
    <citation type="submission" date="2019-03" db="EMBL/GenBank/DDBJ databases">
        <title>Long read genome sequence of the mycoparasitic Pythium oligandrum ATCC 38472 isolated from sugarbeet rhizosphere.</title>
        <authorList>
            <person name="Gaulin E."/>
        </authorList>
    </citation>
    <scope>NUCLEOTIDE SEQUENCE</scope>
    <source>
        <strain evidence="1">ATCC 38472_TT</strain>
    </source>
</reference>
<proteinExistence type="predicted"/>
<accession>A0A8K1FP76</accession>
<evidence type="ECO:0000313" key="2">
    <source>
        <dbReference type="Proteomes" id="UP000794436"/>
    </source>
</evidence>